<reference evidence="3 4" key="1">
    <citation type="journal article" date="2016" name="Genome Announc.">
        <title>Draft Genome Sequence of the Rumen Methanogen Methanobrevibacter olleyae YLM1.</title>
        <authorList>
            <person name="Kelly W.J."/>
            <person name="Li D."/>
            <person name="Lambie S.C."/>
            <person name="Cox F."/>
            <person name="Attwood G.T."/>
            <person name="Altermann E."/>
            <person name="Leahy S.C."/>
        </authorList>
    </citation>
    <scope>NUCLEOTIDE SEQUENCE [LARGE SCALE GENOMIC DNA]</scope>
    <source>
        <strain evidence="3 4">YLM1</strain>
    </source>
</reference>
<feature type="domain" description="DZANK-type" evidence="2">
    <location>
        <begin position="138"/>
        <end position="187"/>
    </location>
</feature>
<dbReference type="GeneID" id="28489029"/>
<dbReference type="KEGG" id="mol:YLM1_0732"/>
<accession>A0A126R012</accession>
<feature type="transmembrane region" description="Helical" evidence="1">
    <location>
        <begin position="84"/>
        <end position="109"/>
    </location>
</feature>
<evidence type="ECO:0000313" key="3">
    <source>
        <dbReference type="EMBL" id="AMK15289.1"/>
    </source>
</evidence>
<proteinExistence type="predicted"/>
<keyword evidence="4" id="KW-1185">Reference proteome</keyword>
<organism evidence="3 4">
    <name type="scientific">Methanobrevibacter olleyae</name>
    <dbReference type="NCBI Taxonomy" id="294671"/>
    <lineage>
        <taxon>Archaea</taxon>
        <taxon>Methanobacteriati</taxon>
        <taxon>Methanobacteriota</taxon>
        <taxon>Methanomada group</taxon>
        <taxon>Methanobacteria</taxon>
        <taxon>Methanobacteriales</taxon>
        <taxon>Methanobacteriaceae</taxon>
        <taxon>Methanobrevibacter</taxon>
    </lineage>
</organism>
<dbReference type="Proteomes" id="UP000066376">
    <property type="component" value="Chromosome"/>
</dbReference>
<dbReference type="EMBL" id="CP014265">
    <property type="protein sequence ID" value="AMK15289.1"/>
    <property type="molecule type" value="Genomic_DNA"/>
</dbReference>
<name>A0A126R012_METOL</name>
<dbReference type="PATRIC" id="fig|294671.3.peg.764"/>
<dbReference type="STRING" id="294671.YLM1_0732"/>
<gene>
    <name evidence="3" type="ORF">YLM1_0732</name>
</gene>
<reference evidence="4" key="2">
    <citation type="submission" date="2016-02" db="EMBL/GenBank/DDBJ databases">
        <title>The draft genome sequence of the rumen methanogen Methanobrevibacter olleyae YLM1.</title>
        <authorList>
            <consortium name="New Zealand Agricultural Greenhouse Gas Research Centre/Pastoral Greenhouse Gas Research Consortium"/>
            <person name="Kelly W.J."/>
            <person name="Li D."/>
            <person name="Lambie S.C."/>
            <person name="Attwood G.T."/>
            <person name="Altermann E."/>
            <person name="Leahy S.C."/>
        </authorList>
    </citation>
    <scope>NUCLEOTIDE SEQUENCE [LARGE SCALE GENOMIC DNA]</scope>
    <source>
        <strain evidence="4">YLM1</strain>
    </source>
</reference>
<sequence>MEVNEKVLKNLILCIFLGIVSFVIIFYATYEMWVSIIISSLIIGFLSNGLGVFDNFDEVLTAAIYAFVATFIAFYVFIPLASLVAAAILMWACVAAIIAAIICFIKLYYLKKGNEDNSNTTTNVNKKLTDNPNEFKDCPDCGAKVKKEAKFCEKCGTKIEEVATEDVFCDSCGAKIESDAEFCDSCGAKID</sequence>
<protein>
    <recommendedName>
        <fullName evidence="2">DZANK-type domain-containing protein</fullName>
    </recommendedName>
</protein>
<feature type="transmembrane region" description="Helical" evidence="1">
    <location>
        <begin position="60"/>
        <end position="78"/>
    </location>
</feature>
<dbReference type="RefSeq" id="WP_067146407.1">
    <property type="nucleotide sequence ID" value="NZ_CP014265.1"/>
</dbReference>
<keyword evidence="1" id="KW-1133">Transmembrane helix</keyword>
<keyword evidence="1" id="KW-0812">Transmembrane</keyword>
<dbReference type="Pfam" id="PF12773">
    <property type="entry name" value="DZR"/>
    <property type="match status" value="1"/>
</dbReference>
<dbReference type="InterPro" id="IPR025874">
    <property type="entry name" value="DZR"/>
</dbReference>
<evidence type="ECO:0000313" key="4">
    <source>
        <dbReference type="Proteomes" id="UP000066376"/>
    </source>
</evidence>
<evidence type="ECO:0000259" key="2">
    <source>
        <dbReference type="Pfam" id="PF12773"/>
    </source>
</evidence>
<feature type="transmembrane region" description="Helical" evidence="1">
    <location>
        <begin position="7"/>
        <end position="27"/>
    </location>
</feature>
<dbReference type="AlphaFoldDB" id="A0A126R012"/>
<keyword evidence="1" id="KW-0472">Membrane</keyword>
<feature type="transmembrane region" description="Helical" evidence="1">
    <location>
        <begin position="33"/>
        <end position="53"/>
    </location>
</feature>
<evidence type="ECO:0000256" key="1">
    <source>
        <dbReference type="SAM" id="Phobius"/>
    </source>
</evidence>